<sequence>MSVLFSRASLGLWLWLLQVSASQHRKVVSCLTVSCYSMLLWTTPESRRKICEAYRDLRMLDGLFNLLLIK</sequence>
<dbReference type="EMBL" id="GBRH01273433">
    <property type="protein sequence ID" value="JAD24462.1"/>
    <property type="molecule type" value="Transcribed_RNA"/>
</dbReference>
<evidence type="ECO:0000313" key="2">
    <source>
        <dbReference type="EMBL" id="JAD24462.1"/>
    </source>
</evidence>
<proteinExistence type="predicted"/>
<reference evidence="2" key="2">
    <citation type="journal article" date="2015" name="Data Brief">
        <title>Shoot transcriptome of the giant reed, Arundo donax.</title>
        <authorList>
            <person name="Barrero R.A."/>
            <person name="Guerrero F.D."/>
            <person name="Moolhuijzen P."/>
            <person name="Goolsby J.A."/>
            <person name="Tidwell J."/>
            <person name="Bellgard S.E."/>
            <person name="Bellgard M.I."/>
        </authorList>
    </citation>
    <scope>NUCLEOTIDE SEQUENCE</scope>
    <source>
        <tissue evidence="2">Shoot tissue taken approximately 20 cm above the soil surface</tissue>
    </source>
</reference>
<feature type="chain" id="PRO_5002061888" description="Secreted protein" evidence="1">
    <location>
        <begin position="22"/>
        <end position="70"/>
    </location>
</feature>
<dbReference type="AlphaFoldDB" id="A0A0A8YNV8"/>
<reference evidence="2" key="1">
    <citation type="submission" date="2014-09" db="EMBL/GenBank/DDBJ databases">
        <authorList>
            <person name="Magalhaes I.L.F."/>
            <person name="Oliveira U."/>
            <person name="Santos F.R."/>
            <person name="Vidigal T.H.D.A."/>
            <person name="Brescovit A.D."/>
            <person name="Santos A.J."/>
        </authorList>
    </citation>
    <scope>NUCLEOTIDE SEQUENCE</scope>
    <source>
        <tissue evidence="2">Shoot tissue taken approximately 20 cm above the soil surface</tissue>
    </source>
</reference>
<protein>
    <recommendedName>
        <fullName evidence="3">Secreted protein</fullName>
    </recommendedName>
</protein>
<organism evidence="2">
    <name type="scientific">Arundo donax</name>
    <name type="common">Giant reed</name>
    <name type="synonym">Donax arundinaceus</name>
    <dbReference type="NCBI Taxonomy" id="35708"/>
    <lineage>
        <taxon>Eukaryota</taxon>
        <taxon>Viridiplantae</taxon>
        <taxon>Streptophyta</taxon>
        <taxon>Embryophyta</taxon>
        <taxon>Tracheophyta</taxon>
        <taxon>Spermatophyta</taxon>
        <taxon>Magnoliopsida</taxon>
        <taxon>Liliopsida</taxon>
        <taxon>Poales</taxon>
        <taxon>Poaceae</taxon>
        <taxon>PACMAD clade</taxon>
        <taxon>Arundinoideae</taxon>
        <taxon>Arundineae</taxon>
        <taxon>Arundo</taxon>
    </lineage>
</organism>
<accession>A0A0A8YNV8</accession>
<feature type="signal peptide" evidence="1">
    <location>
        <begin position="1"/>
        <end position="21"/>
    </location>
</feature>
<keyword evidence="1" id="KW-0732">Signal</keyword>
<name>A0A0A8YNV8_ARUDO</name>
<evidence type="ECO:0008006" key="3">
    <source>
        <dbReference type="Google" id="ProtNLM"/>
    </source>
</evidence>
<evidence type="ECO:0000256" key="1">
    <source>
        <dbReference type="SAM" id="SignalP"/>
    </source>
</evidence>